<dbReference type="EMBL" id="JACEFO010000144">
    <property type="protein sequence ID" value="KAF8780235.1"/>
    <property type="molecule type" value="Genomic_DNA"/>
</dbReference>
<accession>A0A835KUI9</accession>
<reference evidence="1" key="1">
    <citation type="submission" date="2020-07" db="EMBL/GenBank/DDBJ databases">
        <title>Genome sequence and genetic diversity analysis of an under-domesticated orphan crop, white fonio (Digitaria exilis).</title>
        <authorList>
            <person name="Bennetzen J.L."/>
            <person name="Chen S."/>
            <person name="Ma X."/>
            <person name="Wang X."/>
            <person name="Yssel A.E.J."/>
            <person name="Chaluvadi S.R."/>
            <person name="Johnson M."/>
            <person name="Gangashetty P."/>
            <person name="Hamidou F."/>
            <person name="Sanogo M.D."/>
            <person name="Zwaenepoel A."/>
            <person name="Wallace J."/>
            <person name="Van De Peer Y."/>
            <person name="Van Deynze A."/>
        </authorList>
    </citation>
    <scope>NUCLEOTIDE SEQUENCE</scope>
    <source>
        <tissue evidence="1">Leaves</tissue>
    </source>
</reference>
<dbReference type="Proteomes" id="UP000636709">
    <property type="component" value="Unassembled WGS sequence"/>
</dbReference>
<comment type="caution">
    <text evidence="1">The sequence shown here is derived from an EMBL/GenBank/DDBJ whole genome shotgun (WGS) entry which is preliminary data.</text>
</comment>
<keyword evidence="2" id="KW-1185">Reference proteome</keyword>
<proteinExistence type="predicted"/>
<evidence type="ECO:0000313" key="1">
    <source>
        <dbReference type="EMBL" id="KAF8780235.1"/>
    </source>
</evidence>
<gene>
    <name evidence="1" type="ORF">HU200_001905</name>
</gene>
<protein>
    <submittedName>
        <fullName evidence="1">Uncharacterized protein</fullName>
    </submittedName>
</protein>
<organism evidence="1 2">
    <name type="scientific">Digitaria exilis</name>
    <dbReference type="NCBI Taxonomy" id="1010633"/>
    <lineage>
        <taxon>Eukaryota</taxon>
        <taxon>Viridiplantae</taxon>
        <taxon>Streptophyta</taxon>
        <taxon>Embryophyta</taxon>
        <taxon>Tracheophyta</taxon>
        <taxon>Spermatophyta</taxon>
        <taxon>Magnoliopsida</taxon>
        <taxon>Liliopsida</taxon>
        <taxon>Poales</taxon>
        <taxon>Poaceae</taxon>
        <taxon>PACMAD clade</taxon>
        <taxon>Panicoideae</taxon>
        <taxon>Panicodae</taxon>
        <taxon>Paniceae</taxon>
        <taxon>Anthephorinae</taxon>
        <taxon>Digitaria</taxon>
    </lineage>
</organism>
<evidence type="ECO:0000313" key="2">
    <source>
        <dbReference type="Proteomes" id="UP000636709"/>
    </source>
</evidence>
<sequence>MPWCLGRELQLPQQVAFDVMLAILWQLWKARNALIFDQKFLSPTDVLRRAVDDLGSWSCRYKALEPHLQCWREYLLNRL</sequence>
<dbReference type="OrthoDB" id="693846at2759"/>
<dbReference type="AlphaFoldDB" id="A0A835KUI9"/>
<name>A0A835KUI9_9POAL</name>